<organism evidence="1">
    <name type="scientific">marine metagenome</name>
    <dbReference type="NCBI Taxonomy" id="408172"/>
    <lineage>
        <taxon>unclassified sequences</taxon>
        <taxon>metagenomes</taxon>
        <taxon>ecological metagenomes</taxon>
    </lineage>
</organism>
<gene>
    <name evidence="1" type="ORF">METZ01_LOCUS443520</name>
</gene>
<evidence type="ECO:0000313" key="1">
    <source>
        <dbReference type="EMBL" id="SVD90666.1"/>
    </source>
</evidence>
<dbReference type="EMBL" id="UINC01181130">
    <property type="protein sequence ID" value="SVD90666.1"/>
    <property type="molecule type" value="Genomic_DNA"/>
</dbReference>
<dbReference type="AlphaFoldDB" id="A0A382Z589"/>
<protein>
    <submittedName>
        <fullName evidence="1">Uncharacterized protein</fullName>
    </submittedName>
</protein>
<accession>A0A382Z589</accession>
<name>A0A382Z589_9ZZZZ</name>
<proteinExistence type="predicted"/>
<reference evidence="1" key="1">
    <citation type="submission" date="2018-05" db="EMBL/GenBank/DDBJ databases">
        <authorList>
            <person name="Lanie J.A."/>
            <person name="Ng W.-L."/>
            <person name="Kazmierczak K.M."/>
            <person name="Andrzejewski T.M."/>
            <person name="Davidsen T.M."/>
            <person name="Wayne K.J."/>
            <person name="Tettelin H."/>
            <person name="Glass J.I."/>
            <person name="Rusch D."/>
            <person name="Podicherti R."/>
            <person name="Tsui H.-C.T."/>
            <person name="Winkler M.E."/>
        </authorList>
    </citation>
    <scope>NUCLEOTIDE SEQUENCE</scope>
</reference>
<feature type="non-terminal residue" evidence="1">
    <location>
        <position position="33"/>
    </location>
</feature>
<sequence>MIQEFEDEILESCLKLSGGSVPYMASDDLVVIC</sequence>